<reference evidence="2 3" key="1">
    <citation type="submission" date="2019-03" db="EMBL/GenBank/DDBJ databases">
        <authorList>
            <person name="Gaulin E."/>
            <person name="Dumas B."/>
        </authorList>
    </citation>
    <scope>NUCLEOTIDE SEQUENCE [LARGE SCALE GENOMIC DNA]</scope>
    <source>
        <strain evidence="2">CBS 568.67</strain>
    </source>
</reference>
<proteinExistence type="predicted"/>
<dbReference type="Proteomes" id="UP000332933">
    <property type="component" value="Unassembled WGS sequence"/>
</dbReference>
<reference evidence="1" key="2">
    <citation type="submission" date="2019-06" db="EMBL/GenBank/DDBJ databases">
        <title>Genomics analysis of Aphanomyces spp. identifies a new class of oomycete effector associated with host adaptation.</title>
        <authorList>
            <person name="Gaulin E."/>
        </authorList>
    </citation>
    <scope>NUCLEOTIDE SEQUENCE</scope>
    <source>
        <strain evidence="1">CBS 578.67</strain>
    </source>
</reference>
<dbReference type="OrthoDB" id="79027at2759"/>
<gene>
    <name evidence="2" type="primary">Aste57867_25096</name>
    <name evidence="1" type="ORF">As57867_025018</name>
    <name evidence="2" type="ORF">ASTE57867_25096</name>
</gene>
<keyword evidence="3" id="KW-1185">Reference proteome</keyword>
<name>A0A485LT46_9STRA</name>
<evidence type="ECO:0000313" key="3">
    <source>
        <dbReference type="Proteomes" id="UP000332933"/>
    </source>
</evidence>
<dbReference type="EMBL" id="CAADRA010007509">
    <property type="protein sequence ID" value="VFU01727.1"/>
    <property type="molecule type" value="Genomic_DNA"/>
</dbReference>
<evidence type="ECO:0000313" key="2">
    <source>
        <dbReference type="EMBL" id="VFU01727.1"/>
    </source>
</evidence>
<evidence type="ECO:0000313" key="1">
    <source>
        <dbReference type="EMBL" id="KAF0682797.1"/>
    </source>
</evidence>
<protein>
    <submittedName>
        <fullName evidence="2">Aste57867_25096 protein</fullName>
    </submittedName>
</protein>
<accession>A0A485LT46</accession>
<organism evidence="2 3">
    <name type="scientific">Aphanomyces stellatus</name>
    <dbReference type="NCBI Taxonomy" id="120398"/>
    <lineage>
        <taxon>Eukaryota</taxon>
        <taxon>Sar</taxon>
        <taxon>Stramenopiles</taxon>
        <taxon>Oomycota</taxon>
        <taxon>Saprolegniomycetes</taxon>
        <taxon>Saprolegniales</taxon>
        <taxon>Verrucalvaceae</taxon>
        <taxon>Aphanomyces</taxon>
    </lineage>
</organism>
<dbReference type="EMBL" id="VJMH01007483">
    <property type="protein sequence ID" value="KAF0682797.1"/>
    <property type="molecule type" value="Genomic_DNA"/>
</dbReference>
<sequence length="2266" mass="251474">MPTTRPQYGLYMAPGSHLATTTAIALPALLTWECLLKPPLLPHVTIWLLHHARMAVGIYSGHVVVRQGRQIYITKAPCATENVVRHWAGMFLESSSPPLVSCNGAPVPALVRVDSPDGAALVRDVEALAQPPRDGRAVAVDDDDDDGRSLLRIGWTSKPRRMRDAGIHLVLAELRLWRGSLSLDVLSTWKLREVTFGHPHAPALAAYWRFQHHGLTRIQVDASGGGHLLQGVGFDEMHWSPLFPLQIETDEVVQVHLHHAPTSSSYGMDGRQAFVVEVVPVPSAPPPPKAHTHVVLVLDVLGLTGHDLARAVLALAQFITALSETVQLALLTTLDSTNLILLPWRTMDNVGKRDSTKRVKTVYAKPAASCTSLATVLDAAIDIVASECHHTASWSSFWAAAIVVITNAPFPRPSTLACLQPIQHVTTLAIVNLQHGASVCTADGGGTESSVAASPSRWNAIEYAHALRDLEWVVSDIVFRLAHLVCHSLQLHLVAVGDICLALDKPLAALATMHTTTDTTDEYLWDIGLLSASDRVQLTGTCAWTAATQQSIDVHVRYRVCGAILSTRTAVASYDTTIRRHNRTRLGLARPPYTFVRDLAQQAGQESASSLDFVGCRIDAARVDRLLHKRHAYLEQANDLETSDAQKHFEQLRAQKDRFVQAFQMLVDDVAVVDHAADVVVVADETARLLRPAVASPKKAPPVFVYDEPPDETTSPHTPAGPQEWVEPLALLQAKTRVEDADAEWDESAKGLRLVDDDLKRAHVFIMAAEIDAQLELWLHRLHETRRMRDATAPLFAAHACGGKRILAAKMQANRTKRTEADVVELKQIMPALEARVAARAATDAAALDRLKPSVQAEYDAWLQVQLAYVHARFVDVLKDKPIPSALLPFATYVVVCDDGAPAVRNVLHAMLFALRTLRCDGHANDAVCPAVQSHKYPLWLDDEQLVKLHEEMEGVAEMVAEQKTIQDEAWQACAQVLFVTHPTCCMESIGRRVQDATARGKPVLHVHLGLDSMSPSHHHLPPPIHAARVDLDRFACECCRRRTPDELLEAPCHACSYFRVDDPDLRALILDVAAVLNVPTVPQATPSPLLWKGHVPPPLFQRRKSAAERRWLAHKATHAERTDDRTTQLAMYHTHVFDRLAEDASDVADVAHAIARTRHVRSTAADAITTDYELGLIGQRVRLAAAQAKRRWLQEHLDGLEADIEGHIHRTMEAAKDDLQLYRQGLVVLPLLAKAYASVNDAHYVAMQDMAIKAADIWLDTQLVEMEQAAHATVDACLADLECQGQRIREALLAAVPSAADTLFALCNVQTFAPSASHSSYDHEWLARAVADLQQHEKHCLDRIEAGFVLAKDLESSRTLAASGQHAKASFVAAYTVSSTHDASSTLYPMPHELLGDVAFTSREVLDIPEAWESLHVMLARVDDQVRDRDVKHFVGQCVTRFTMTYVARCQHAWVAQCHDVLARVAAGLLAATDDLHRVTPPRHDSERLYRAAMDDLAACQHRLRCWHDTQRRTAQVAAAMHAGMLHLREILTLQTKVEATARQHNLKATKTLWDALATYQSECFASAFEAATSVEQQLERLAADGNLLDAQLERCAAAVDAKRAAWLAALWTHLRVSGTVQKWHNGLYTLLHTIVALECKRQKTLQRDLDAATGVVELSADEFVDSFLIRSSIFRLERQKQARLVQLSGNHVRLLERLLRHESERLTMTVEEAARKQRLNDLLAHRCRFLDATHAQTAALETPKTHHVFGLLLRRLKDGSDAGWQRFTVQTAAFAEENWMVQHRKNVVLALDDLLVDAQATHAADNESMAQMQDEQDAMAADIESSWTPSAMPKPLDAVHLMLLLNARASATWARHVNVQRTVLHETMYMKRADKLEWFKIDPLAPEFATARVGYLGAEGDLICNRLEIKRADADAELAKDRCQQYMLTTMDDKAPVFAAFNPDPTLFDVAVIGQWTAAISLCVTRRRHVELLLRRETLTHDLRELNLNCHEYLLGGDLKSKDLVKIYGRPKRISSDAFADRLRFFVLAVGAAKYIKRFYLHREAIRMKKEFHVASRVIICNAERQRQLLTCVSQSTDATSDDLHAAIMVLATPDAVRSSVLLQAVVAMVVSITDAPSHDEILPRLASSLALNQALGRPLIAMFACGPARRALHDHLVASFLQQEHRPLHVDADTVQLVPSRSSGSIKVTWRNRSPTDDLHSVALGHWCPSTRSWVWQSLLCPAMERHTFTSLPTAACVYVVHVVSFAPNQHTSFVQDTWITSV</sequence>